<keyword evidence="4" id="KW-1185">Reference proteome</keyword>
<evidence type="ECO:0000313" key="3">
    <source>
        <dbReference type="EMBL" id="OQO89586.1"/>
    </source>
</evidence>
<gene>
    <name evidence="3" type="ORF">B1813_21945</name>
</gene>
<keyword evidence="1" id="KW-1133">Transmembrane helix</keyword>
<protein>
    <recommendedName>
        <fullName evidence="2">YrhK domain-containing protein</fullName>
    </recommendedName>
</protein>
<dbReference type="Pfam" id="PF14145">
    <property type="entry name" value="YrhK"/>
    <property type="match status" value="1"/>
</dbReference>
<name>A0A1V8ZXT7_SACPI</name>
<evidence type="ECO:0000256" key="1">
    <source>
        <dbReference type="SAM" id="Phobius"/>
    </source>
</evidence>
<dbReference type="OrthoDB" id="5519470at2"/>
<comment type="caution">
    <text evidence="3">The sequence shown here is derived from an EMBL/GenBank/DDBJ whole genome shotgun (WGS) entry which is preliminary data.</text>
</comment>
<dbReference type="Proteomes" id="UP000192591">
    <property type="component" value="Unassembled WGS sequence"/>
</dbReference>
<organism evidence="3 4">
    <name type="scientific">Saccharomonospora piscinae</name>
    <dbReference type="NCBI Taxonomy" id="687388"/>
    <lineage>
        <taxon>Bacteria</taxon>
        <taxon>Bacillati</taxon>
        <taxon>Actinomycetota</taxon>
        <taxon>Actinomycetes</taxon>
        <taxon>Pseudonocardiales</taxon>
        <taxon>Pseudonocardiaceae</taxon>
        <taxon>Saccharomonospora</taxon>
    </lineage>
</organism>
<evidence type="ECO:0000313" key="4">
    <source>
        <dbReference type="Proteomes" id="UP000192591"/>
    </source>
</evidence>
<dbReference type="InterPro" id="IPR025424">
    <property type="entry name" value="YrhK_domain"/>
</dbReference>
<keyword evidence="1" id="KW-0472">Membrane</keyword>
<accession>A0A1V8ZXT7</accession>
<feature type="transmembrane region" description="Helical" evidence="1">
    <location>
        <begin position="34"/>
        <end position="53"/>
    </location>
</feature>
<feature type="domain" description="YrhK" evidence="2">
    <location>
        <begin position="27"/>
        <end position="82"/>
    </location>
</feature>
<keyword evidence="1" id="KW-0812">Transmembrane</keyword>
<reference evidence="3 4" key="1">
    <citation type="submission" date="2017-02" db="EMBL/GenBank/DDBJ databases">
        <title>Draft genome of Saccharomonospora sp. 154.</title>
        <authorList>
            <person name="Alonso-Carmona G.S."/>
            <person name="De La Haba R."/>
            <person name="Vera-Gargallo B."/>
            <person name="Sandoval-Trujillo A.H."/>
            <person name="Ramirez-Duran N."/>
            <person name="Ventosa A."/>
        </authorList>
    </citation>
    <scope>NUCLEOTIDE SEQUENCE [LARGE SCALE GENOMIC DNA]</scope>
    <source>
        <strain evidence="3 4">LRS4.154</strain>
    </source>
</reference>
<dbReference type="AlphaFoldDB" id="A0A1V8ZXT7"/>
<evidence type="ECO:0000259" key="2">
    <source>
        <dbReference type="Pfam" id="PF14145"/>
    </source>
</evidence>
<dbReference type="STRING" id="1962155.B1813_21945"/>
<dbReference type="RefSeq" id="WP_024875764.1">
    <property type="nucleotide sequence ID" value="NZ_AZUM01000003.1"/>
</dbReference>
<feature type="transmembrane region" description="Helical" evidence="1">
    <location>
        <begin position="59"/>
        <end position="77"/>
    </location>
</feature>
<proteinExistence type="predicted"/>
<dbReference type="EMBL" id="MWIH01000009">
    <property type="protein sequence ID" value="OQO89586.1"/>
    <property type="molecule type" value="Genomic_DNA"/>
</dbReference>
<sequence length="100" mass="11343">MPRIDEPEDRPGTLVLTLGREELVVRHRYEVLSIGNDLLIALWFLAGSVLFFWESTATAGTWLFVLGSLQLAGRPAIRLRRRVHLRRFGPSAPAETARDF</sequence>